<dbReference type="PANTHER" id="PTHR47108:SF1">
    <property type="entry name" value="5-AMINO-6-(5-PHOSPHO-D-RIBITYLAMINO)URACIL PHOSPHATASE, CHLOROPLASTIC"/>
    <property type="match status" value="1"/>
</dbReference>
<dbReference type="Gene3D" id="1.10.150.240">
    <property type="entry name" value="Putative phosphatase, domain 2"/>
    <property type="match status" value="1"/>
</dbReference>
<organism evidence="2 3">
    <name type="scientific">Crotalaria pallida</name>
    <name type="common">Smooth rattlebox</name>
    <name type="synonym">Crotalaria striata</name>
    <dbReference type="NCBI Taxonomy" id="3830"/>
    <lineage>
        <taxon>Eukaryota</taxon>
        <taxon>Viridiplantae</taxon>
        <taxon>Streptophyta</taxon>
        <taxon>Embryophyta</taxon>
        <taxon>Tracheophyta</taxon>
        <taxon>Spermatophyta</taxon>
        <taxon>Magnoliopsida</taxon>
        <taxon>eudicotyledons</taxon>
        <taxon>Gunneridae</taxon>
        <taxon>Pentapetalae</taxon>
        <taxon>rosids</taxon>
        <taxon>fabids</taxon>
        <taxon>Fabales</taxon>
        <taxon>Fabaceae</taxon>
        <taxon>Papilionoideae</taxon>
        <taxon>50 kb inversion clade</taxon>
        <taxon>genistoids sensu lato</taxon>
        <taxon>core genistoids</taxon>
        <taxon>Crotalarieae</taxon>
        <taxon>Crotalaria</taxon>
    </lineage>
</organism>
<dbReference type="InterPro" id="IPR036412">
    <property type="entry name" value="HAD-like_sf"/>
</dbReference>
<reference evidence="2 3" key="1">
    <citation type="submission" date="2024-01" db="EMBL/GenBank/DDBJ databases">
        <title>The genomes of 5 underutilized Papilionoideae crops provide insights into root nodulation and disease resistanc.</title>
        <authorList>
            <person name="Yuan L."/>
        </authorList>
    </citation>
    <scope>NUCLEOTIDE SEQUENCE [LARGE SCALE GENOMIC DNA]</scope>
    <source>
        <strain evidence="2">ZHUSHIDOU_FW_LH</strain>
        <tissue evidence="2">Leaf</tissue>
    </source>
</reference>
<dbReference type="SUPFAM" id="SSF56784">
    <property type="entry name" value="HAD-like"/>
    <property type="match status" value="1"/>
</dbReference>
<keyword evidence="3" id="KW-1185">Reference proteome</keyword>
<evidence type="ECO:0000313" key="3">
    <source>
        <dbReference type="Proteomes" id="UP001372338"/>
    </source>
</evidence>
<feature type="compositionally biased region" description="Acidic residues" evidence="1">
    <location>
        <begin position="364"/>
        <end position="373"/>
    </location>
</feature>
<gene>
    <name evidence="2" type="ORF">RIF29_34369</name>
</gene>
<feature type="region of interest" description="Disordered" evidence="1">
    <location>
        <begin position="360"/>
        <end position="382"/>
    </location>
</feature>
<accession>A0AAN9HXD1</accession>
<dbReference type="Gene3D" id="3.40.50.1000">
    <property type="entry name" value="HAD superfamily/HAD-like"/>
    <property type="match status" value="1"/>
</dbReference>
<dbReference type="Proteomes" id="UP001372338">
    <property type="component" value="Unassembled WGS sequence"/>
</dbReference>
<dbReference type="InterPro" id="IPR041492">
    <property type="entry name" value="HAD_2"/>
</dbReference>
<name>A0AAN9HXD1_CROPI</name>
<dbReference type="InterPro" id="IPR023214">
    <property type="entry name" value="HAD_sf"/>
</dbReference>
<evidence type="ECO:0000313" key="2">
    <source>
        <dbReference type="EMBL" id="KAK7251304.1"/>
    </source>
</evidence>
<proteinExistence type="predicted"/>
<dbReference type="InterPro" id="IPR023198">
    <property type="entry name" value="PGP-like_dom2"/>
</dbReference>
<dbReference type="CDD" id="cd07505">
    <property type="entry name" value="HAD_BPGM-like"/>
    <property type="match status" value="1"/>
</dbReference>
<protein>
    <submittedName>
        <fullName evidence="2">Uncharacterized protein</fullName>
    </submittedName>
</protein>
<dbReference type="NCBIfam" id="TIGR01509">
    <property type="entry name" value="HAD-SF-IA-v3"/>
    <property type="match status" value="1"/>
</dbReference>
<sequence length="382" mass="42492">MVESIATTSLFGHRPLCGRNLIRDVSGKRKSLSSVRFQATEFLGGTRRIFVSMPLLKPKQDGFMSSSSSLTIKALAVELTREAYSYREDKIPKKDGNKIDSGFDPRPGLWPPVNRADNPSLQNPLLRQERMGCGWLGAIFEWEGVLIEDNPDLEKQAWLALCQEEGKSPPPAFLLKRVEGMKNEQAISEVLCWSRDPAQTRRMANRKEEIYQALQGGVYSLRPGSKEFVSVLMHYKIPMALVSTRPRKALLSAIGEIGIGDNFSVIVAAEDVHRGKPDPEMFVYAAQLLSFIPERCIVFGNSNQTVEAAHDARMKCVAVASKHPVYELGAADLVVRRLDELTVVDLKNLADIESAEFGSGEPEVMMEAEEDSDLSSVDDSFW</sequence>
<dbReference type="InterPro" id="IPR006439">
    <property type="entry name" value="HAD-SF_hydro_IA"/>
</dbReference>
<dbReference type="PANTHER" id="PTHR47108">
    <property type="entry name" value="5-AMINO-6-(5-PHOSPHO-D-RIBITYLAMINO)URACIL PHOSPHATASE, CHLOROPLASTIC"/>
    <property type="match status" value="1"/>
</dbReference>
<dbReference type="AlphaFoldDB" id="A0AAN9HXD1"/>
<evidence type="ECO:0000256" key="1">
    <source>
        <dbReference type="SAM" id="MobiDB-lite"/>
    </source>
</evidence>
<comment type="caution">
    <text evidence="2">The sequence shown here is derived from an EMBL/GenBank/DDBJ whole genome shotgun (WGS) entry which is preliminary data.</text>
</comment>
<dbReference type="Pfam" id="PF13419">
    <property type="entry name" value="HAD_2"/>
    <property type="match status" value="1"/>
</dbReference>
<dbReference type="EMBL" id="JAYWIO010000007">
    <property type="protein sequence ID" value="KAK7251304.1"/>
    <property type="molecule type" value="Genomic_DNA"/>
</dbReference>